<evidence type="ECO:0000256" key="6">
    <source>
        <dbReference type="ARBA" id="ARBA00023239"/>
    </source>
</evidence>
<evidence type="ECO:0000256" key="1">
    <source>
        <dbReference type="ARBA" id="ARBA00001936"/>
    </source>
</evidence>
<dbReference type="InterPro" id="IPR039787">
    <property type="entry name" value="ENDOU"/>
</dbReference>
<dbReference type="GO" id="GO:0004521">
    <property type="term" value="F:RNA endonuclease activity"/>
    <property type="evidence" value="ECO:0007669"/>
    <property type="project" value="InterPro"/>
</dbReference>
<dbReference type="InterPro" id="IPR018998">
    <property type="entry name" value="EndoU_C"/>
</dbReference>
<keyword evidence="3" id="KW-0479">Metal-binding</keyword>
<comment type="cofactor">
    <cofactor evidence="1">
        <name>Mn(2+)</name>
        <dbReference type="ChEBI" id="CHEBI:29035"/>
    </cofactor>
</comment>
<dbReference type="OrthoDB" id="430326at2759"/>
<evidence type="ECO:0000256" key="2">
    <source>
        <dbReference type="ARBA" id="ARBA00022722"/>
    </source>
</evidence>
<evidence type="ECO:0000256" key="4">
    <source>
        <dbReference type="ARBA" id="ARBA00022759"/>
    </source>
</evidence>
<dbReference type="Proteomes" id="UP000693970">
    <property type="component" value="Unassembled WGS sequence"/>
</dbReference>
<dbReference type="PANTHER" id="PTHR12439">
    <property type="entry name" value="PLACENTAL PROTEIN 11-RELATED"/>
    <property type="match status" value="1"/>
</dbReference>
<keyword evidence="6" id="KW-0456">Lyase</keyword>
<feature type="domain" description="EndoU" evidence="7">
    <location>
        <begin position="186"/>
        <end position="458"/>
    </location>
</feature>
<dbReference type="GO" id="GO:0016829">
    <property type="term" value="F:lyase activity"/>
    <property type="evidence" value="ECO:0007669"/>
    <property type="project" value="UniProtKB-KW"/>
</dbReference>
<name>A0A9K3PYA6_9STRA</name>
<dbReference type="EMBL" id="JAGRRH010000021">
    <property type="protein sequence ID" value="KAG7347232.1"/>
    <property type="molecule type" value="Genomic_DNA"/>
</dbReference>
<protein>
    <submittedName>
        <fullName evidence="9">Endoribonuclease XendoU</fullName>
    </submittedName>
</protein>
<organism evidence="9 10">
    <name type="scientific">Nitzschia inconspicua</name>
    <dbReference type="NCBI Taxonomy" id="303405"/>
    <lineage>
        <taxon>Eukaryota</taxon>
        <taxon>Sar</taxon>
        <taxon>Stramenopiles</taxon>
        <taxon>Ochrophyta</taxon>
        <taxon>Bacillariophyta</taxon>
        <taxon>Bacillariophyceae</taxon>
        <taxon>Bacillariophycidae</taxon>
        <taxon>Bacillariales</taxon>
        <taxon>Bacillariaceae</taxon>
        <taxon>Nitzschia</taxon>
    </lineage>
</organism>
<dbReference type="PROSITE" id="PS51959">
    <property type="entry name" value="ENDOU"/>
    <property type="match status" value="1"/>
</dbReference>
<dbReference type="AlphaFoldDB" id="A0A9K3PYA6"/>
<evidence type="ECO:0000259" key="7">
    <source>
        <dbReference type="PROSITE" id="PS51959"/>
    </source>
</evidence>
<evidence type="ECO:0000313" key="9">
    <source>
        <dbReference type="EMBL" id="KAG7364123.1"/>
    </source>
</evidence>
<dbReference type="GO" id="GO:0003723">
    <property type="term" value="F:RNA binding"/>
    <property type="evidence" value="ECO:0007669"/>
    <property type="project" value="UniProtKB-KW"/>
</dbReference>
<evidence type="ECO:0000256" key="5">
    <source>
        <dbReference type="ARBA" id="ARBA00022884"/>
    </source>
</evidence>
<reference evidence="9" key="2">
    <citation type="submission" date="2021-04" db="EMBL/GenBank/DDBJ databases">
        <authorList>
            <person name="Podell S."/>
        </authorList>
    </citation>
    <scope>NUCLEOTIDE SEQUENCE</scope>
    <source>
        <strain evidence="9">Hildebrandi</strain>
    </source>
</reference>
<evidence type="ECO:0000313" key="10">
    <source>
        <dbReference type="Proteomes" id="UP000693970"/>
    </source>
</evidence>
<reference evidence="9" key="1">
    <citation type="journal article" date="2021" name="Sci. Rep.">
        <title>Diploid genomic architecture of Nitzschia inconspicua, an elite biomass production diatom.</title>
        <authorList>
            <person name="Oliver A."/>
            <person name="Podell S."/>
            <person name="Pinowska A."/>
            <person name="Traller J.C."/>
            <person name="Smith S.R."/>
            <person name="McClure R."/>
            <person name="Beliaev A."/>
            <person name="Bohutskyi P."/>
            <person name="Hill E.A."/>
            <person name="Rabines A."/>
            <person name="Zheng H."/>
            <person name="Allen L.Z."/>
            <person name="Kuo A."/>
            <person name="Grigoriev I.V."/>
            <person name="Allen A.E."/>
            <person name="Hazlebeck D."/>
            <person name="Allen E.E."/>
        </authorList>
    </citation>
    <scope>NUCLEOTIDE SEQUENCE</scope>
    <source>
        <strain evidence="9">Hildebrandi</strain>
    </source>
</reference>
<dbReference type="GO" id="GO:0046872">
    <property type="term" value="F:metal ion binding"/>
    <property type="evidence" value="ECO:0007669"/>
    <property type="project" value="UniProtKB-KW"/>
</dbReference>
<dbReference type="PANTHER" id="PTHR12439:SF11">
    <property type="entry name" value="URIDYLATE-SPECIFIC ENDORIBONUCLEASE"/>
    <property type="match status" value="1"/>
</dbReference>
<accession>A0A9K3PYA6</accession>
<proteinExistence type="predicted"/>
<dbReference type="Pfam" id="PF09412">
    <property type="entry name" value="XendoU"/>
    <property type="match status" value="1"/>
</dbReference>
<keyword evidence="5" id="KW-0694">RNA-binding</keyword>
<keyword evidence="2" id="KW-0540">Nuclease</keyword>
<dbReference type="CDD" id="cd21159">
    <property type="entry name" value="XendoU"/>
    <property type="match status" value="1"/>
</dbReference>
<evidence type="ECO:0000313" key="8">
    <source>
        <dbReference type="EMBL" id="KAG7347232.1"/>
    </source>
</evidence>
<comment type="caution">
    <text evidence="9">The sequence shown here is derived from an EMBL/GenBank/DDBJ whole genome shotgun (WGS) entry which is preliminary data.</text>
</comment>
<sequence>MDAKVEQFYRQIFADLKVSPEEASELEEFFSSCNPPPDKLVWLRATAFRLGCDFLSNDHDHNVALLRAINAIVHCLEQSCMVPRLPRGNAEYDDDKFEVFLKGMFSDSTIDQEENKELLIFFQESIPPSDCLVTMRAAIFKTASESLSDDRESNVALFRNTNVVVHGFEMTMLKPKEYNLKQNFDLGIGLSDAIQELWNLDANRLNPAADYVINVQEGKKPYWKENAEEPLFTSVGKEPFQRPTYRAFVALLDNYTGHTGNEETVTSVERREIDLFLDAIMQTAPMQYCHKYLCRHGKDIPSGASEFKNLLYKIWFEFYRREQVTDSSGFEHVFVGEIKNGEVSGMHNWIRFYLEEKAGNIDYKGYIKPRSSREAQTNSDDQVLTLQFDWHGHPKLVGTSFIGTSPEFEMAVYSMCFLLGAEENHIKLDTGTDIFELNIRCYKMARDKIGTAFPEATAHYND</sequence>
<keyword evidence="4" id="KW-0378">Hydrolase</keyword>
<keyword evidence="4" id="KW-0255">Endonuclease</keyword>
<dbReference type="EMBL" id="JAGRRH010000009">
    <property type="protein sequence ID" value="KAG7364123.1"/>
    <property type="molecule type" value="Genomic_DNA"/>
</dbReference>
<gene>
    <name evidence="8" type="ORF">IV203_006301</name>
    <name evidence="9" type="ORF">IV203_037325</name>
</gene>
<keyword evidence="10" id="KW-1185">Reference proteome</keyword>
<evidence type="ECO:0000256" key="3">
    <source>
        <dbReference type="ARBA" id="ARBA00022723"/>
    </source>
</evidence>